<dbReference type="OrthoDB" id="5914301at2759"/>
<dbReference type="PROSITE" id="PS51408">
    <property type="entry name" value="TRANSFERRIN_LIKE_4"/>
    <property type="match status" value="2"/>
</dbReference>
<evidence type="ECO:0000256" key="5">
    <source>
        <dbReference type="PIRSR" id="PIRSR002549-3"/>
    </source>
</evidence>
<feature type="domain" description="Transferrin-like" evidence="8">
    <location>
        <begin position="367"/>
        <end position="701"/>
    </location>
</feature>
<protein>
    <recommendedName>
        <fullName evidence="8">Transferrin-like domain-containing protein</fullName>
    </recommendedName>
</protein>
<dbReference type="Pfam" id="PF00405">
    <property type="entry name" value="Transferrin"/>
    <property type="match status" value="2"/>
</dbReference>
<dbReference type="InterPro" id="IPR001156">
    <property type="entry name" value="Transferrin-like_dom"/>
</dbReference>
<evidence type="ECO:0000256" key="4">
    <source>
        <dbReference type="PIRSR" id="PIRSR002549-2"/>
    </source>
</evidence>
<evidence type="ECO:0000256" key="2">
    <source>
        <dbReference type="ARBA" id="ARBA00023157"/>
    </source>
</evidence>
<dbReference type="Proteomes" id="UP000694569">
    <property type="component" value="Unplaced"/>
</dbReference>
<keyword evidence="3 5" id="KW-0479">Metal-binding</keyword>
<feature type="chain" id="PRO_5034102206" description="Transferrin-like domain-containing protein" evidence="7">
    <location>
        <begin position="26"/>
        <end position="756"/>
    </location>
</feature>
<feature type="disulfide bond" evidence="6">
    <location>
        <begin position="380"/>
        <end position="394"/>
    </location>
</feature>
<feature type="binding site" evidence="4">
    <location>
        <position position="148"/>
    </location>
    <ligand>
        <name>hydrogencarbonate</name>
        <dbReference type="ChEBI" id="CHEBI:17544"/>
        <label>1</label>
    </ligand>
</feature>
<dbReference type="GeneTree" id="ENSGT00940000154388"/>
<feature type="disulfide bond" evidence="6">
    <location>
        <begin position="44"/>
        <end position="66"/>
    </location>
</feature>
<feature type="disulfide bond" evidence="6">
    <location>
        <begin position="139"/>
        <end position="228"/>
    </location>
</feature>
<reference evidence="9" key="2">
    <citation type="submission" date="2025-09" db="UniProtKB">
        <authorList>
            <consortium name="Ensembl"/>
        </authorList>
    </citation>
    <scope>IDENTIFICATION</scope>
</reference>
<keyword evidence="3" id="KW-0406">Ion transport</keyword>
<dbReference type="PIRSF" id="PIRSF002549">
    <property type="entry name" value="Transferrin"/>
    <property type="match status" value="1"/>
</dbReference>
<feature type="disulfide bond" evidence="6">
    <location>
        <begin position="530"/>
        <end position="546"/>
    </location>
</feature>
<dbReference type="Gene3D" id="3.40.190.10">
    <property type="entry name" value="Periplasmic binding protein-like II"/>
    <property type="match status" value="4"/>
</dbReference>
<evidence type="ECO:0000259" key="8">
    <source>
        <dbReference type="PROSITE" id="PS51408"/>
    </source>
</evidence>
<reference evidence="9" key="1">
    <citation type="submission" date="2025-08" db="UniProtKB">
        <authorList>
            <consortium name="Ensembl"/>
        </authorList>
    </citation>
    <scope>IDENTIFICATION</scope>
</reference>
<feature type="domain" description="Transferrin-like" evidence="8">
    <location>
        <begin position="31"/>
        <end position="348"/>
    </location>
</feature>
<evidence type="ECO:0000256" key="6">
    <source>
        <dbReference type="PIRSR" id="PIRSR002549-4"/>
    </source>
</evidence>
<feature type="disulfide bond" evidence="6">
    <location>
        <begin position="34"/>
        <end position="75"/>
    </location>
</feature>
<dbReference type="GO" id="GO:0005886">
    <property type="term" value="C:plasma membrane"/>
    <property type="evidence" value="ECO:0007669"/>
    <property type="project" value="TreeGrafter"/>
</dbReference>
<dbReference type="PROSITE" id="PS00205">
    <property type="entry name" value="TRANSFERRIN_LIKE_1"/>
    <property type="match status" value="1"/>
</dbReference>
<feature type="binding site" evidence="5">
    <location>
        <position position="90"/>
    </location>
    <ligand>
        <name>Fe(3+)</name>
        <dbReference type="ChEBI" id="CHEBI:29034"/>
        <label>1</label>
    </ligand>
</feature>
<evidence type="ECO:0000256" key="3">
    <source>
        <dbReference type="PIRNR" id="PIRNR002549"/>
    </source>
</evidence>
<organism evidence="9 10">
    <name type="scientific">Leptobrachium leishanense</name>
    <name type="common">Leishan spiny toad</name>
    <dbReference type="NCBI Taxonomy" id="445787"/>
    <lineage>
        <taxon>Eukaryota</taxon>
        <taxon>Metazoa</taxon>
        <taxon>Chordata</taxon>
        <taxon>Craniata</taxon>
        <taxon>Vertebrata</taxon>
        <taxon>Euteleostomi</taxon>
        <taxon>Amphibia</taxon>
        <taxon>Batrachia</taxon>
        <taxon>Anura</taxon>
        <taxon>Pelobatoidea</taxon>
        <taxon>Megophryidae</taxon>
        <taxon>Leptobrachium</taxon>
    </lineage>
</organism>
<name>A0A8C5LYL4_9ANUR</name>
<evidence type="ECO:0000256" key="7">
    <source>
        <dbReference type="SAM" id="SignalP"/>
    </source>
</evidence>
<keyword evidence="3 5" id="KW-0408">Iron</keyword>
<keyword evidence="3" id="KW-0813">Transport</keyword>
<sequence length="756" mass="84401">MLKYRWKCLCLLVIFLCLVFPCLFALPGKKFRWCTLSDVEQRKCSHLARSLQAVLRPNDPFSRVSCVRAHNTMDCMSKIRANKADAVSLDAGEVYTAVQLYDLAAVGKEQHSGGNCVYAVAVVRRGTLNLYNLKGSSSCHNGARWTSGWNIPLGFMLSKNLLYWDEEQPLTKVVSRYFNTSCIPGIGITSPNLCELCQGPKSYVRDKNHFCETSSSEPFSDSEGAFRCLKSGSGDVAFMDHLTIMKLQDYELLCPDGSTAPLTSFRTCNLGQGPNKAIVTRGQMHRITKKFLTLIQNLFGPNGKQRSRLALFTSNSFGGKNLLFQDSTEKLQILSDDVDMTGILGLDYISLLKGLGHEGISLDHSIIRWCCISAAELRKCEDWALNVKSDPLVCVQATSLTGCIEMIKRNEADAVSLDASHAYIADRCGLQPAAVEYWGKKNTHFIGGFPQIQEICSFAWHVDLHSLYALAVTKRNMKAVTLPTLSGRRSCHSSLYSPAGWLLLSKSYSPAAYENYFWKGCMPGAERDMCKVCMGWEEDGRVYGRCSANHDERYYGNMGALRCLIGDPDGRSFGDVAFLEHHSLWANIEYLEKSGWAYGIRPSDFELLCPNGERAAMTAWRSCNLGLIPPNVVMTRPVITAKIYDFIMKSQNSLEADKNSKFQLFKSAEVYGEGDLLFKDTTSCLLPVGQRKLHDILGESFVYLADSIFDCTQAGIYSLWKHFHSLLVAISVLSLLIQNSISLELFLHINFGRLFL</sequence>
<dbReference type="PANTHER" id="PTHR11485:SF28">
    <property type="entry name" value="OVOTRANSFERRIN"/>
    <property type="match status" value="1"/>
</dbReference>
<feature type="disulfide bond" evidence="6">
    <location>
        <begin position="521"/>
        <end position="533"/>
    </location>
</feature>
<feature type="disulfide bond" evidence="6">
    <location>
        <begin position="254"/>
        <end position="268"/>
    </location>
</feature>
<dbReference type="GO" id="GO:0005615">
    <property type="term" value="C:extracellular space"/>
    <property type="evidence" value="ECO:0007669"/>
    <property type="project" value="InterPro"/>
</dbReference>
<evidence type="ECO:0000256" key="1">
    <source>
        <dbReference type="ARBA" id="ARBA00022737"/>
    </source>
</evidence>
<feature type="signal peptide" evidence="7">
    <location>
        <begin position="1"/>
        <end position="25"/>
    </location>
</feature>
<evidence type="ECO:0000313" key="9">
    <source>
        <dbReference type="Ensembl" id="ENSLLEP00000006207.1"/>
    </source>
</evidence>
<feature type="disulfide bond" evidence="6">
    <location>
        <begin position="609"/>
        <end position="623"/>
    </location>
</feature>
<dbReference type="SMART" id="SM00094">
    <property type="entry name" value="TR_FER"/>
    <property type="match status" value="2"/>
</dbReference>
<dbReference type="SUPFAM" id="SSF53850">
    <property type="entry name" value="Periplasmic binding protein-like II"/>
    <property type="match status" value="2"/>
</dbReference>
<dbReference type="AlphaFoldDB" id="A0A8C5LYL4"/>
<feature type="binding site" evidence="4">
    <location>
        <position position="499"/>
    </location>
    <ligand>
        <name>hydrogencarbonate</name>
        <dbReference type="ChEBI" id="CHEBI:17544"/>
        <label>1</label>
    </ligand>
</feature>
<proteinExistence type="inferred from homology"/>
<dbReference type="InterPro" id="IPR016357">
    <property type="entry name" value="Transferrin"/>
</dbReference>
<dbReference type="InterPro" id="IPR018195">
    <property type="entry name" value="Transferrin_Fe_BS"/>
</dbReference>
<keyword evidence="7" id="KW-0732">Signal</keyword>
<dbReference type="GO" id="GO:0005769">
    <property type="term" value="C:early endosome"/>
    <property type="evidence" value="ECO:0007669"/>
    <property type="project" value="TreeGrafter"/>
</dbReference>
<feature type="binding site" evidence="4">
    <location>
        <position position="500"/>
    </location>
    <ligand>
        <name>hydrogencarbonate</name>
        <dbReference type="ChEBI" id="CHEBI:17544"/>
        <label>1</label>
    </ligand>
</feature>
<accession>A0A8C5LYL4</accession>
<feature type="disulfide bond" evidence="6">
    <location>
        <begin position="370"/>
        <end position="403"/>
    </location>
</feature>
<feature type="binding site" evidence="5">
    <location>
        <position position="418"/>
    </location>
    <ligand>
        <name>Fe(3+)</name>
        <dbReference type="ChEBI" id="CHEBI:29034"/>
        <label>1</label>
    </ligand>
</feature>
<feature type="disulfide bond" evidence="6">
    <location>
        <begin position="491"/>
        <end position="563"/>
    </location>
</feature>
<dbReference type="PRINTS" id="PR00422">
    <property type="entry name" value="TRANSFERRIN"/>
</dbReference>
<dbReference type="GO" id="GO:0046872">
    <property type="term" value="F:metal ion binding"/>
    <property type="evidence" value="ECO:0007669"/>
    <property type="project" value="UniProtKB-KW"/>
</dbReference>
<dbReference type="GO" id="GO:0006826">
    <property type="term" value="P:iron ion transport"/>
    <property type="evidence" value="ECO:0007669"/>
    <property type="project" value="UniProtKB-KW"/>
</dbReference>
<keyword evidence="2 6" id="KW-1015">Disulfide bond</keyword>
<dbReference type="GO" id="GO:0055037">
    <property type="term" value="C:recycling endosome"/>
    <property type="evidence" value="ECO:0007669"/>
    <property type="project" value="TreeGrafter"/>
</dbReference>
<dbReference type="PANTHER" id="PTHR11485">
    <property type="entry name" value="TRANSFERRIN"/>
    <property type="match status" value="1"/>
</dbReference>
<feature type="disulfide bond" evidence="6">
    <location>
        <begin position="182"/>
        <end position="197"/>
    </location>
</feature>
<evidence type="ECO:0000313" key="10">
    <source>
        <dbReference type="Proteomes" id="UP000694569"/>
    </source>
</evidence>
<keyword evidence="1" id="KW-0677">Repeat</keyword>
<comment type="similarity">
    <text evidence="3">Belongs to the transferrin family.</text>
</comment>
<feature type="disulfide bond" evidence="6">
    <location>
        <begin position="194"/>
        <end position="211"/>
    </location>
</feature>
<keyword evidence="3" id="KW-0410">Iron transport</keyword>
<dbReference type="Ensembl" id="ENSLLET00000006468.1">
    <property type="protein sequence ID" value="ENSLLEP00000006207.1"/>
    <property type="gene ID" value="ENSLLEG00000003902.1"/>
</dbReference>
<keyword evidence="10" id="KW-1185">Reference proteome</keyword>